<dbReference type="Gene3D" id="3.30.200.20">
    <property type="entry name" value="Phosphorylase Kinase, domain 1"/>
    <property type="match status" value="1"/>
</dbReference>
<dbReference type="InterPro" id="IPR041726">
    <property type="entry name" value="ACAD10_11_N"/>
</dbReference>
<dbReference type="PhylomeDB" id="A0A0H3C923"/>
<protein>
    <submittedName>
        <fullName evidence="2">Phosphotransferase family protein</fullName>
    </submittedName>
</protein>
<keyword evidence="3" id="KW-1185">Reference proteome</keyword>
<proteinExistence type="predicted"/>
<reference evidence="2 3" key="1">
    <citation type="journal article" date="2010" name="J. Bacteriol.">
        <title>The genetic basis of laboratory adaptation in Caulobacter crescentus.</title>
        <authorList>
            <person name="Marks M.E."/>
            <person name="Castro-Rojas C.M."/>
            <person name="Teiling C."/>
            <person name="Du L."/>
            <person name="Kapatral V."/>
            <person name="Walunas T.L."/>
            <person name="Crosson S."/>
        </authorList>
    </citation>
    <scope>NUCLEOTIDE SEQUENCE [LARGE SCALE GENOMIC DNA]</scope>
    <source>
        <strain evidence="3">NA1000 / CB15N</strain>
    </source>
</reference>
<dbReference type="GeneID" id="7333021"/>
<dbReference type="EMBL" id="CP001340">
    <property type="protein sequence ID" value="ACL94756.1"/>
    <property type="molecule type" value="Genomic_DNA"/>
</dbReference>
<dbReference type="RefSeq" id="YP_002516664.1">
    <property type="nucleotide sequence ID" value="NC_011916.1"/>
</dbReference>
<dbReference type="Proteomes" id="UP000001364">
    <property type="component" value="Chromosome"/>
</dbReference>
<dbReference type="PANTHER" id="PTHR21310:SF57">
    <property type="entry name" value="BLR2944 PROTEIN"/>
    <property type="match status" value="1"/>
</dbReference>
<dbReference type="KEGG" id="ccs:CCNA_01291"/>
<dbReference type="InterPro" id="IPR011009">
    <property type="entry name" value="Kinase-like_dom_sf"/>
</dbReference>
<dbReference type="AlphaFoldDB" id="A0A0H3C923"/>
<dbReference type="PATRIC" id="fig|565050.3.peg.1275"/>
<name>A0A0H3C923_CAUVN</name>
<dbReference type="Gene3D" id="3.90.1200.10">
    <property type="match status" value="1"/>
</dbReference>
<evidence type="ECO:0000313" key="2">
    <source>
        <dbReference type="EMBL" id="ACL94756.1"/>
    </source>
</evidence>
<dbReference type="PANTHER" id="PTHR21310">
    <property type="entry name" value="AMINOGLYCOSIDE PHOSPHOTRANSFERASE-RELATED-RELATED"/>
    <property type="match status" value="1"/>
</dbReference>
<dbReference type="CDD" id="cd05154">
    <property type="entry name" value="ACAD10_11_N-like"/>
    <property type="match status" value="1"/>
</dbReference>
<evidence type="ECO:0000259" key="1">
    <source>
        <dbReference type="Pfam" id="PF01636"/>
    </source>
</evidence>
<dbReference type="InterPro" id="IPR051678">
    <property type="entry name" value="AGP_Transferase"/>
</dbReference>
<dbReference type="HOGENOM" id="CLU_007526_1_1_5"/>
<feature type="domain" description="Aminoglycoside phosphotransferase" evidence="1">
    <location>
        <begin position="24"/>
        <end position="268"/>
    </location>
</feature>
<evidence type="ECO:0000313" key="3">
    <source>
        <dbReference type="Proteomes" id="UP000001364"/>
    </source>
</evidence>
<accession>A0A0H3C923</accession>
<sequence>MSLTERLEAYLSRIWSTPAMVSDLSRIPGGASRETYRFTAVAEGQAHPLILRRDPPGSLIETDRNLEYLAFESFHDCLPVPRPVAMEAEGAELERPFFIMERVEGGAAASPFTVVPYGEHARTIGEQFFRILGTIARADPTDLPLTRVAERPAPEDCWRIALDHWTKVIEDDQQHPQPIVWAAIRALRRRPPPPAQAVRVVHGDYRTGNFLHDGAGKILAILDWEMVHLGDPLEDLGWAMDPLWGHFEADKVGGMLPRDEALALWREVSGLEVDETALAWWSLFNAVKGQAIWTSAAKEYRDGGFKDPVLAISGWYTARRHDQILAEALLRMEGLS</sequence>
<organism evidence="2 3">
    <name type="scientific">Caulobacter vibrioides (strain NA1000 / CB15N)</name>
    <name type="common">Caulobacter crescentus</name>
    <dbReference type="NCBI Taxonomy" id="565050"/>
    <lineage>
        <taxon>Bacteria</taxon>
        <taxon>Pseudomonadati</taxon>
        <taxon>Pseudomonadota</taxon>
        <taxon>Alphaproteobacteria</taxon>
        <taxon>Caulobacterales</taxon>
        <taxon>Caulobacteraceae</taxon>
        <taxon>Caulobacter</taxon>
    </lineage>
</organism>
<dbReference type="Pfam" id="PF01636">
    <property type="entry name" value="APH"/>
    <property type="match status" value="1"/>
</dbReference>
<dbReference type="RefSeq" id="WP_012640185.1">
    <property type="nucleotide sequence ID" value="NC_011916.1"/>
</dbReference>
<dbReference type="SUPFAM" id="SSF56112">
    <property type="entry name" value="Protein kinase-like (PK-like)"/>
    <property type="match status" value="1"/>
</dbReference>
<gene>
    <name evidence="2" type="ordered locus">CCNA_01291</name>
</gene>
<dbReference type="OrthoDB" id="3806873at2"/>
<dbReference type="InterPro" id="IPR002575">
    <property type="entry name" value="Aminoglycoside_PTrfase"/>
</dbReference>